<geneLocation type="plasmid" evidence="2 3">
    <name>p46701</name>
</geneLocation>
<dbReference type="EMBL" id="CP015358">
    <property type="protein sequence ID" value="ANS52507.1"/>
    <property type="molecule type" value="Genomic_DNA"/>
</dbReference>
<organism evidence="2 3">
    <name type="scientific">Bacillus thuringiensis</name>
    <dbReference type="NCBI Taxonomy" id="1428"/>
    <lineage>
        <taxon>Bacteria</taxon>
        <taxon>Bacillati</taxon>
        <taxon>Bacillota</taxon>
        <taxon>Bacilli</taxon>
        <taxon>Bacillales</taxon>
        <taxon>Bacillaceae</taxon>
        <taxon>Bacillus</taxon>
        <taxon>Bacillus cereus group</taxon>
    </lineage>
</organism>
<evidence type="ECO:0000313" key="3">
    <source>
        <dbReference type="Proteomes" id="UP000092743"/>
    </source>
</evidence>
<evidence type="ECO:0000313" key="2">
    <source>
        <dbReference type="EMBL" id="ANS52507.1"/>
    </source>
</evidence>
<name>A0A9W3SK27_BACTU</name>
<dbReference type="AlphaFoldDB" id="A0A9W3SK27"/>
<feature type="transmembrane region" description="Helical" evidence="1">
    <location>
        <begin position="21"/>
        <end position="40"/>
    </location>
</feature>
<protein>
    <submittedName>
        <fullName evidence="2">Uncharacterized protein</fullName>
    </submittedName>
</protein>
<dbReference type="Proteomes" id="UP000092743">
    <property type="component" value="Plasmid p46701"/>
</dbReference>
<evidence type="ECO:0000256" key="1">
    <source>
        <dbReference type="SAM" id="Phobius"/>
    </source>
</evidence>
<dbReference type="RefSeq" id="WP_257784838.1">
    <property type="nucleotide sequence ID" value="NZ_CP015358.1"/>
</dbReference>
<proteinExistence type="predicted"/>
<keyword evidence="1" id="KW-0472">Membrane</keyword>
<accession>A0A9W3SK27</accession>
<keyword evidence="1" id="KW-0812">Transmembrane</keyword>
<keyword evidence="1" id="KW-1133">Transmembrane helix</keyword>
<gene>
    <name evidence="2" type="ORF">BT246_72180</name>
</gene>
<keyword evidence="2" id="KW-0614">Plasmid</keyword>
<reference evidence="2 3" key="1">
    <citation type="submission" date="2016-04" db="EMBL/GenBank/DDBJ databases">
        <title>High quality genome of the nematocidal Bacillus thuringiensis MYBT18246.</title>
        <authorList>
            <person name="Hollensteiner J."/>
            <person name="Poehlein A."/>
            <person name="Sproeer C."/>
            <person name="Bunk B."/>
            <person name="Rosenstiel P."/>
            <person name="Schulenburg H."/>
            <person name="Liesegang H."/>
        </authorList>
    </citation>
    <scope>NUCLEOTIDE SEQUENCE [LARGE SCALE GENOMIC DNA]</scope>
    <source>
        <strain evidence="2 3">MYBT18246</strain>
        <plasmid evidence="2 3">p46701</plasmid>
    </source>
</reference>
<sequence>MYVKVVSSMIKKSTFPVKGGFFYGDFSVLLVAYAASKLGIPLF</sequence>